<dbReference type="RefSeq" id="WP_007185300.1">
    <property type="nucleotide sequence ID" value="NZ_AKGD01000001.1"/>
</dbReference>
<dbReference type="OrthoDB" id="9805728at2"/>
<dbReference type="AlphaFoldDB" id="I8TE10"/>
<comment type="caution">
    <text evidence="2">The sequence shown here is derived from an EMBL/GenBank/DDBJ whole genome shotgun (WGS) entry which is preliminary data.</text>
</comment>
<dbReference type="PANTHER" id="PTHR15032:SF4">
    <property type="entry name" value="N-ACYL-PHOSPHATIDYLETHANOLAMINE-HYDROLYZING PHOSPHOLIPASE D"/>
    <property type="match status" value="1"/>
</dbReference>
<sequence length="346" mass="38892">MAWRNPYYDPSLAHHRVDGFVNPEPELAVGGDFWRWRRERRAQGLPQAPAAGYAAFAREWSVAPDFAQAGERIWWLGHSTLLLQIDGLRVLTDPVLSSRASPFSFVGPARKLPCVTSVAALPDVDLVLISHSHYDHLDRISVQQLARRSPAQAQPIHFIVPLGLGDKLRSFGADNVHELDWWQAFDFRGLRVRATPAQHWSARTPWDRNRTLWCGFTVHGSQRGFYFAGDTGYWHGVPEIVERCGRIDLAALPIGAYAPRWFMKGQHIDPAQAVQMHLELAARHSIAIHWGTFELADDALDEPPQKLAIALADNGLGADDFWLLKHGESRSLAMRTLAESRVHFGT</sequence>
<evidence type="ECO:0000313" key="3">
    <source>
        <dbReference type="Proteomes" id="UP000003704"/>
    </source>
</evidence>
<accession>I8TE10</accession>
<name>I8TE10_9GAMM</name>
<dbReference type="InterPro" id="IPR036866">
    <property type="entry name" value="RibonucZ/Hydroxyglut_hydro"/>
</dbReference>
<dbReference type="EMBL" id="AKGD01000001">
    <property type="protein sequence ID" value="EIT72220.1"/>
    <property type="molecule type" value="Genomic_DNA"/>
</dbReference>
<dbReference type="Pfam" id="PF12706">
    <property type="entry name" value="Lactamase_B_2"/>
    <property type="match status" value="1"/>
</dbReference>
<dbReference type="PANTHER" id="PTHR15032">
    <property type="entry name" value="N-ACYL-PHOSPHATIDYLETHANOLAMINE-HYDROLYZING PHOSPHOLIPASE D"/>
    <property type="match status" value="1"/>
</dbReference>
<organism evidence="2 3">
    <name type="scientific">Hydrocarboniphaga effusa AP103</name>
    <dbReference type="NCBI Taxonomy" id="1172194"/>
    <lineage>
        <taxon>Bacteria</taxon>
        <taxon>Pseudomonadati</taxon>
        <taxon>Pseudomonadota</taxon>
        <taxon>Gammaproteobacteria</taxon>
        <taxon>Nevskiales</taxon>
        <taxon>Nevskiaceae</taxon>
        <taxon>Hydrocarboniphaga</taxon>
    </lineage>
</organism>
<dbReference type="GO" id="GO:0005737">
    <property type="term" value="C:cytoplasm"/>
    <property type="evidence" value="ECO:0007669"/>
    <property type="project" value="TreeGrafter"/>
</dbReference>
<dbReference type="InterPro" id="IPR001279">
    <property type="entry name" value="Metallo-B-lactamas"/>
</dbReference>
<dbReference type="PATRIC" id="fig|1172194.4.peg.2277"/>
<dbReference type="Proteomes" id="UP000003704">
    <property type="component" value="Unassembled WGS sequence"/>
</dbReference>
<gene>
    <name evidence="2" type="ORF">WQQ_23570</name>
</gene>
<feature type="domain" description="Metallo-beta-lactamase" evidence="1">
    <location>
        <begin position="89"/>
        <end position="290"/>
    </location>
</feature>
<reference evidence="2 3" key="1">
    <citation type="journal article" date="2012" name="J. Bacteriol.">
        <title>Genome Sequence of n-Alkane-Degrading Hydrocarboniphaga effusa Strain AP103T (ATCC BAA-332T).</title>
        <authorList>
            <person name="Chang H.K."/>
            <person name="Zylstra G.J."/>
            <person name="Chae J.C."/>
        </authorList>
    </citation>
    <scope>NUCLEOTIDE SEQUENCE [LARGE SCALE GENOMIC DNA]</scope>
    <source>
        <strain evidence="2 3">AP103</strain>
    </source>
</reference>
<keyword evidence="3" id="KW-1185">Reference proteome</keyword>
<proteinExistence type="predicted"/>
<evidence type="ECO:0000313" key="2">
    <source>
        <dbReference type="EMBL" id="EIT72220.1"/>
    </source>
</evidence>
<evidence type="ECO:0000259" key="1">
    <source>
        <dbReference type="Pfam" id="PF12706"/>
    </source>
</evidence>
<dbReference type="SUPFAM" id="SSF56281">
    <property type="entry name" value="Metallo-hydrolase/oxidoreductase"/>
    <property type="match status" value="1"/>
</dbReference>
<dbReference type="Gene3D" id="3.60.15.10">
    <property type="entry name" value="Ribonuclease Z/Hydroxyacylglutathione hydrolase-like"/>
    <property type="match status" value="1"/>
</dbReference>
<dbReference type="STRING" id="1172194.WQQ_23570"/>
<protein>
    <recommendedName>
        <fullName evidence="1">Metallo-beta-lactamase domain-containing protein</fullName>
    </recommendedName>
</protein>